<gene>
    <name evidence="10" type="ORF">GA0070623_3274</name>
</gene>
<dbReference type="Pfam" id="PF18967">
    <property type="entry name" value="PycTM"/>
    <property type="match status" value="1"/>
</dbReference>
<evidence type="ECO:0000256" key="3">
    <source>
        <dbReference type="ARBA" id="ARBA00022692"/>
    </source>
</evidence>
<keyword evidence="11" id="KW-1185">Reference proteome</keyword>
<keyword evidence="6" id="KW-0051">Antiviral defense</keyword>
<accession>A0A1C5JA21</accession>
<keyword evidence="2" id="KW-1003">Cell membrane</keyword>
<evidence type="ECO:0000256" key="8">
    <source>
        <dbReference type="SAM" id="Phobius"/>
    </source>
</evidence>
<feature type="transmembrane region" description="Helical" evidence="8">
    <location>
        <begin position="161"/>
        <end position="181"/>
    </location>
</feature>
<evidence type="ECO:0000256" key="5">
    <source>
        <dbReference type="ARBA" id="ARBA00022989"/>
    </source>
</evidence>
<evidence type="ECO:0000259" key="9">
    <source>
        <dbReference type="Pfam" id="PF18967"/>
    </source>
</evidence>
<sequence>MDNQPAAPGGHPTDAPLSPSEELMVVGMINSSFQLATQQADSKVSMLLVVHPGVTAVLASQLDQVVGLLVEPRSLSLLAAPAVLAFTLAFLVSGYHLMQGLRPRLTPPAPTNRFAFPAIAAGTADTTGPAGAAALCAESWALARMLADIAMTKNRHVSKSLSWVSVMVTTALTLLALGVLAG</sequence>
<evidence type="ECO:0000256" key="4">
    <source>
        <dbReference type="ARBA" id="ARBA00022741"/>
    </source>
</evidence>
<reference evidence="11" key="1">
    <citation type="submission" date="2016-06" db="EMBL/GenBank/DDBJ databases">
        <authorList>
            <person name="Varghese N."/>
            <person name="Submissions Spin"/>
        </authorList>
    </citation>
    <scope>NUCLEOTIDE SEQUENCE [LARGE SCALE GENOMIC DNA]</scope>
    <source>
        <strain evidence="11">DSM 44983</strain>
    </source>
</reference>
<proteinExistence type="predicted"/>
<dbReference type="Proteomes" id="UP000198226">
    <property type="component" value="Chromosome I"/>
</dbReference>
<keyword evidence="3 8" id="KW-0812">Transmembrane</keyword>
<dbReference type="InterPro" id="IPR043760">
    <property type="entry name" value="PycTM_dom"/>
</dbReference>
<protein>
    <recommendedName>
        <fullName evidence="9">Pycsar effector protein domain-containing protein</fullName>
    </recommendedName>
</protein>
<keyword evidence="5 8" id="KW-1133">Transmembrane helix</keyword>
<evidence type="ECO:0000256" key="7">
    <source>
        <dbReference type="ARBA" id="ARBA00023136"/>
    </source>
</evidence>
<dbReference type="AlphaFoldDB" id="A0A1C5JA21"/>
<organism evidence="10 11">
    <name type="scientific">Micromonospora rifamycinica</name>
    <dbReference type="NCBI Taxonomy" id="291594"/>
    <lineage>
        <taxon>Bacteria</taxon>
        <taxon>Bacillati</taxon>
        <taxon>Actinomycetota</taxon>
        <taxon>Actinomycetes</taxon>
        <taxon>Micromonosporales</taxon>
        <taxon>Micromonosporaceae</taxon>
        <taxon>Micromonospora</taxon>
    </lineage>
</organism>
<feature type="domain" description="Pycsar effector protein" evidence="9">
    <location>
        <begin position="33"/>
        <end position="177"/>
    </location>
</feature>
<evidence type="ECO:0000256" key="6">
    <source>
        <dbReference type="ARBA" id="ARBA00023118"/>
    </source>
</evidence>
<evidence type="ECO:0000256" key="2">
    <source>
        <dbReference type="ARBA" id="ARBA00022475"/>
    </source>
</evidence>
<keyword evidence="4" id="KW-0547">Nucleotide-binding</keyword>
<evidence type="ECO:0000313" key="10">
    <source>
        <dbReference type="EMBL" id="SCG67454.1"/>
    </source>
</evidence>
<dbReference type="RefSeq" id="WP_157517416.1">
    <property type="nucleotide sequence ID" value="NZ_CP109472.1"/>
</dbReference>
<name>A0A1C5JA21_9ACTN</name>
<feature type="transmembrane region" description="Helical" evidence="8">
    <location>
        <begin position="74"/>
        <end position="95"/>
    </location>
</feature>
<dbReference type="OrthoDB" id="3480872at2"/>
<dbReference type="EMBL" id="LT607752">
    <property type="protein sequence ID" value="SCG67454.1"/>
    <property type="molecule type" value="Genomic_DNA"/>
</dbReference>
<keyword evidence="7 8" id="KW-0472">Membrane</keyword>
<comment type="subcellular location">
    <subcellularLocation>
        <location evidence="1">Cell membrane</location>
    </subcellularLocation>
</comment>
<evidence type="ECO:0000256" key="1">
    <source>
        <dbReference type="ARBA" id="ARBA00004236"/>
    </source>
</evidence>
<evidence type="ECO:0000313" key="11">
    <source>
        <dbReference type="Proteomes" id="UP000198226"/>
    </source>
</evidence>